<evidence type="ECO:0000313" key="1">
    <source>
        <dbReference type="EMBL" id="KAK8852406.1"/>
    </source>
</evidence>
<evidence type="ECO:0008006" key="3">
    <source>
        <dbReference type="Google" id="ProtNLM"/>
    </source>
</evidence>
<dbReference type="Proteomes" id="UP001470230">
    <property type="component" value="Unassembled WGS sequence"/>
</dbReference>
<organism evidence="1 2">
    <name type="scientific">Tritrichomonas musculus</name>
    <dbReference type="NCBI Taxonomy" id="1915356"/>
    <lineage>
        <taxon>Eukaryota</taxon>
        <taxon>Metamonada</taxon>
        <taxon>Parabasalia</taxon>
        <taxon>Tritrichomonadida</taxon>
        <taxon>Tritrichomonadidae</taxon>
        <taxon>Tritrichomonas</taxon>
    </lineage>
</organism>
<proteinExistence type="predicted"/>
<accession>A0ABR2HTL5</accession>
<evidence type="ECO:0000313" key="2">
    <source>
        <dbReference type="Proteomes" id="UP001470230"/>
    </source>
</evidence>
<gene>
    <name evidence="1" type="ORF">M9Y10_017380</name>
</gene>
<dbReference type="EMBL" id="JAPFFF010000023">
    <property type="protein sequence ID" value="KAK8852406.1"/>
    <property type="molecule type" value="Genomic_DNA"/>
</dbReference>
<keyword evidence="2" id="KW-1185">Reference proteome</keyword>
<name>A0ABR2HTL5_9EUKA</name>
<comment type="caution">
    <text evidence="1">The sequence shown here is derived from an EMBL/GenBank/DDBJ whole genome shotgun (WGS) entry which is preliminary data.</text>
</comment>
<protein>
    <recommendedName>
        <fullName evidence="3">MULE transposase domain-containing protein</fullName>
    </recommendedName>
</protein>
<sequence length="463" mass="53231">MEKNFSQNSLSKTSKFYSAIYEFAQGSYPNIVWEIGNLIGVDKNNFFLAVVNTPTDFELSTLRSPPTIICSFFQNIQYIALYIQILDVHARGFTRPIVLVFAYNGETRNGNIMESLMCLHRNEFLALAEAFQKKANDMFPSELKKYALQFQYVLNHFSEKYPTLPSKFEELKSILPLVGITDLENVEFEESEIDPKSFININNNLRPIEQMIDLDTNQNKVIEFIKMLPTSQLQATVVDGLGFNADYFIQTFESDHSMDSFCLSKLVSRKDIIFSLLCGITLVIIVPPTKYKEAEQFARKLSILTPLDRPLKKEYIQKVESVSEILKNDIIITHSCSVFISKQPFAYLNLENTPETFETPLCCPNNSFVFRFISSTENAQNVNENIFLIAAFNRIKHAYSKFLIKIAEISERTRQTRERMLAALKSFGFSPDDEPIFRHWMYSMASKVSFSPNVKTIILNSQL</sequence>
<reference evidence="1 2" key="1">
    <citation type="submission" date="2024-04" db="EMBL/GenBank/DDBJ databases">
        <title>Tritrichomonas musculus Genome.</title>
        <authorList>
            <person name="Alves-Ferreira E."/>
            <person name="Grigg M."/>
            <person name="Lorenzi H."/>
            <person name="Galac M."/>
        </authorList>
    </citation>
    <scope>NUCLEOTIDE SEQUENCE [LARGE SCALE GENOMIC DNA]</scope>
    <source>
        <strain evidence="1 2">EAF2021</strain>
    </source>
</reference>